<dbReference type="InterPro" id="IPR011856">
    <property type="entry name" value="tRNA_endonuc-like_dom_sf"/>
</dbReference>
<evidence type="ECO:0000313" key="5">
    <source>
        <dbReference type="Proteomes" id="UP000183417"/>
    </source>
</evidence>
<dbReference type="PANTHER" id="PTHR30015:SF7">
    <property type="entry name" value="TYPE IV METHYL-DIRECTED RESTRICTION ENZYME ECOKMRR"/>
    <property type="match status" value="1"/>
</dbReference>
<keyword evidence="2" id="KW-1133">Transmembrane helix</keyword>
<dbReference type="AlphaFoldDB" id="A0A1H3SER2"/>
<dbReference type="Proteomes" id="UP000183417">
    <property type="component" value="Unassembled WGS sequence"/>
</dbReference>
<dbReference type="Gene3D" id="3.30.65.10">
    <property type="entry name" value="Bacterial Topoisomerase I, domain 1"/>
    <property type="match status" value="1"/>
</dbReference>
<dbReference type="GO" id="GO:0009307">
    <property type="term" value="P:DNA restriction-modification system"/>
    <property type="evidence" value="ECO:0007669"/>
    <property type="project" value="InterPro"/>
</dbReference>
<dbReference type="Gene3D" id="3.40.1350.10">
    <property type="match status" value="1"/>
</dbReference>
<feature type="transmembrane region" description="Helical" evidence="2">
    <location>
        <begin position="175"/>
        <end position="201"/>
    </location>
</feature>
<evidence type="ECO:0000313" key="4">
    <source>
        <dbReference type="EMBL" id="SDZ36085.1"/>
    </source>
</evidence>
<feature type="compositionally biased region" description="Polar residues" evidence="1">
    <location>
        <begin position="1"/>
        <end position="16"/>
    </location>
</feature>
<evidence type="ECO:0000259" key="3">
    <source>
        <dbReference type="Pfam" id="PF04471"/>
    </source>
</evidence>
<evidence type="ECO:0000256" key="2">
    <source>
        <dbReference type="SAM" id="Phobius"/>
    </source>
</evidence>
<protein>
    <submittedName>
        <fullName evidence="4">Restriction system protein</fullName>
    </submittedName>
</protein>
<dbReference type="SUPFAM" id="SSF52980">
    <property type="entry name" value="Restriction endonuclease-like"/>
    <property type="match status" value="1"/>
</dbReference>
<dbReference type="InterPro" id="IPR007560">
    <property type="entry name" value="Restrct_endonuc_IV_Mrr"/>
</dbReference>
<sequence>MALYVPQTSDTNSYSTGDKDSSRLAISHSKEPVPCVTHGNEHDQSIAPNDKTRNFADQAYTICYAINSALRNFIANQKTSPVSISLDFTAPIGTGIRLTHKCCKMFGNLNDGGAGVARKRKTSTAEDLMDLIAMLPWWAGIALALTSYMVLHSIAIRPLPAAQSPQQIGQLATTAIWQGLATGGQYILPLICLAGAAISAVRKRRRSRLFETTSASSSADALQNMSWREFETLVGEGFRRRGFSVKETGGGGPDGGVDLVLSKNGEKTLVQCKQWKAFKVGVSTVRELYGVMAADGATAGFVVTSGRFTQEAVAFAAGRNIYLMDGAALMKLLKEAKAQTGAASTIKARTSAPLASPVHVSGPIKTEPAFDTVRPAASPIPGCPQCGKAMVQRVAKRGPAAGKAFWGCSAFGAGCRGIREMVRDGN</sequence>
<dbReference type="InterPro" id="IPR052906">
    <property type="entry name" value="Type_IV_Methyl-Rstrct_Enzyme"/>
</dbReference>
<feature type="region of interest" description="Disordered" evidence="1">
    <location>
        <begin position="1"/>
        <end position="23"/>
    </location>
</feature>
<dbReference type="PANTHER" id="PTHR30015">
    <property type="entry name" value="MRR RESTRICTION SYSTEM PROTEIN"/>
    <property type="match status" value="1"/>
</dbReference>
<name>A0A1H3SER2_9BURK</name>
<organism evidence="4 5">
    <name type="scientific">Delftia lacustris</name>
    <dbReference type="NCBI Taxonomy" id="558537"/>
    <lineage>
        <taxon>Bacteria</taxon>
        <taxon>Pseudomonadati</taxon>
        <taxon>Pseudomonadota</taxon>
        <taxon>Betaproteobacteria</taxon>
        <taxon>Burkholderiales</taxon>
        <taxon>Comamonadaceae</taxon>
        <taxon>Delftia</taxon>
    </lineage>
</organism>
<evidence type="ECO:0000256" key="1">
    <source>
        <dbReference type="SAM" id="MobiDB-lite"/>
    </source>
</evidence>
<feature type="domain" description="Restriction endonuclease type IV Mrr" evidence="3">
    <location>
        <begin position="222"/>
        <end position="333"/>
    </location>
</feature>
<feature type="transmembrane region" description="Helical" evidence="2">
    <location>
        <begin position="128"/>
        <end position="155"/>
    </location>
</feature>
<keyword evidence="2" id="KW-0812">Transmembrane</keyword>
<dbReference type="GO" id="GO:0003677">
    <property type="term" value="F:DNA binding"/>
    <property type="evidence" value="ECO:0007669"/>
    <property type="project" value="InterPro"/>
</dbReference>
<gene>
    <name evidence="4" type="ORF">SAMN05421547_11998</name>
</gene>
<reference evidence="4 5" key="1">
    <citation type="submission" date="2016-10" db="EMBL/GenBank/DDBJ databases">
        <authorList>
            <person name="de Groot N.N."/>
        </authorList>
    </citation>
    <scope>NUCLEOTIDE SEQUENCE [LARGE SCALE GENOMIC DNA]</scope>
    <source>
        <strain evidence="4 5">LMG 24775</strain>
    </source>
</reference>
<dbReference type="Pfam" id="PF04471">
    <property type="entry name" value="Mrr_cat"/>
    <property type="match status" value="1"/>
</dbReference>
<keyword evidence="2" id="KW-0472">Membrane</keyword>
<proteinExistence type="predicted"/>
<accession>A0A1H3SER2</accession>
<dbReference type="GO" id="GO:0015666">
    <property type="term" value="F:restriction endodeoxyribonuclease activity"/>
    <property type="evidence" value="ECO:0007669"/>
    <property type="project" value="TreeGrafter"/>
</dbReference>
<dbReference type="InterPro" id="IPR011335">
    <property type="entry name" value="Restrct_endonuc-II-like"/>
</dbReference>
<dbReference type="EMBL" id="FNPE01000019">
    <property type="protein sequence ID" value="SDZ36085.1"/>
    <property type="molecule type" value="Genomic_DNA"/>
</dbReference>